<dbReference type="Pfam" id="PF01302">
    <property type="entry name" value="CAP_GLY"/>
    <property type="match status" value="1"/>
</dbReference>
<dbReference type="SUPFAM" id="SSF52058">
    <property type="entry name" value="L domain-like"/>
    <property type="match status" value="1"/>
</dbReference>
<dbReference type="InterPro" id="IPR032675">
    <property type="entry name" value="LRR_dom_sf"/>
</dbReference>
<evidence type="ECO:0000256" key="3">
    <source>
        <dbReference type="ARBA" id="ARBA00023186"/>
    </source>
</evidence>
<keyword evidence="1" id="KW-0433">Leucine-rich repeat</keyword>
<dbReference type="Gene3D" id="3.80.10.10">
    <property type="entry name" value="Ribonuclease Inhibitor"/>
    <property type="match status" value="2"/>
</dbReference>
<keyword evidence="2" id="KW-0677">Repeat</keyword>
<gene>
    <name evidence="5" type="ORF">HK100_006730</name>
</gene>
<organism evidence="5 6">
    <name type="scientific">Physocladia obscura</name>
    <dbReference type="NCBI Taxonomy" id="109957"/>
    <lineage>
        <taxon>Eukaryota</taxon>
        <taxon>Fungi</taxon>
        <taxon>Fungi incertae sedis</taxon>
        <taxon>Chytridiomycota</taxon>
        <taxon>Chytridiomycota incertae sedis</taxon>
        <taxon>Chytridiomycetes</taxon>
        <taxon>Chytridiales</taxon>
        <taxon>Chytriomycetaceae</taxon>
        <taxon>Physocladia</taxon>
    </lineage>
</organism>
<dbReference type="SUPFAM" id="SSF54236">
    <property type="entry name" value="Ubiquitin-like"/>
    <property type="match status" value="1"/>
</dbReference>
<dbReference type="InterPro" id="IPR000938">
    <property type="entry name" value="CAP-Gly_domain"/>
</dbReference>
<dbReference type="InterPro" id="IPR050333">
    <property type="entry name" value="SLRP"/>
</dbReference>
<evidence type="ECO:0000313" key="6">
    <source>
        <dbReference type="Proteomes" id="UP001211907"/>
    </source>
</evidence>
<proteinExistence type="predicted"/>
<evidence type="ECO:0000256" key="1">
    <source>
        <dbReference type="ARBA" id="ARBA00022614"/>
    </source>
</evidence>
<dbReference type="PROSITE" id="PS51450">
    <property type="entry name" value="LRR"/>
    <property type="match status" value="2"/>
</dbReference>
<protein>
    <recommendedName>
        <fullName evidence="4">CAP-Gly domain-containing protein</fullName>
    </recommendedName>
</protein>
<sequence>MGSNLDLVGTRIAVDGRRGTVRYVGSVFGQTGCWLGIEWDDPAHGRHSGEGLFTVNLPGSASFVRATSAKLVRPRPFLAALRDRYISSSNSDLAASLTARDVATAALALHNSVNNSATAETTDYSAQRSSGLGMRRPGEEVAVEMVGWEKVRSLLTNLASLTILGLAECAIGWVEEQELEGGNAAESKDVMADQAPGTIRATCPLVEDLDLSRNLFASWQAVARIACQLDHLASLRLNNNRLSLLPDHSLLTPAFNSLKILALISTLMPWDEMEALAPHMPNLTALHFGLNKLASFGKKYTTIEYSADFGSNAQTYSPLFPNLETLNVEDNQLTSWSELTNFVKQNTPSLVILNVGNNVITSISPAKDDEFRHLKFLNVSKNKINTYMSIHAMNSFSKLVDIRVKDNPVFDLQPPTTVSSFGGSAASADGVVLSHCSTADETISRLSKATRINGGVVSERDRSDAEMYYLNKVATWIYYLRATATAAISAVAKSTSDNNASSGVNHLESKIDALVTEFHPRYHELVRIYGVPQVTPTSITSNALKDRLISLVFCLAQEDSEAAATVTIVKRVEKKVPLSMALRALRALVSRVLGVRGGVLKIRGMCEGGARVVELEEETRDIGYYDFVAGDEVHVFVR</sequence>
<keyword evidence="6" id="KW-1185">Reference proteome</keyword>
<dbReference type="Gene3D" id="2.30.30.190">
    <property type="entry name" value="CAP Gly-rich-like domain"/>
    <property type="match status" value="1"/>
</dbReference>
<comment type="caution">
    <text evidence="5">The sequence shown here is derived from an EMBL/GenBank/DDBJ whole genome shotgun (WGS) entry which is preliminary data.</text>
</comment>
<dbReference type="AlphaFoldDB" id="A0AAD5T529"/>
<evidence type="ECO:0000256" key="2">
    <source>
        <dbReference type="ARBA" id="ARBA00022737"/>
    </source>
</evidence>
<evidence type="ECO:0000313" key="5">
    <source>
        <dbReference type="EMBL" id="KAJ3131151.1"/>
    </source>
</evidence>
<dbReference type="EMBL" id="JADGJH010000313">
    <property type="protein sequence ID" value="KAJ3131151.1"/>
    <property type="molecule type" value="Genomic_DNA"/>
</dbReference>
<dbReference type="InterPro" id="IPR029071">
    <property type="entry name" value="Ubiquitin-like_domsf"/>
</dbReference>
<name>A0AAD5T529_9FUNG</name>
<feature type="domain" description="CAP-Gly" evidence="4">
    <location>
        <begin position="8"/>
        <end position="70"/>
    </location>
</feature>
<dbReference type="PANTHER" id="PTHR45712">
    <property type="entry name" value="AGAP008170-PA"/>
    <property type="match status" value="1"/>
</dbReference>
<dbReference type="Proteomes" id="UP001211907">
    <property type="component" value="Unassembled WGS sequence"/>
</dbReference>
<dbReference type="SMART" id="SM00364">
    <property type="entry name" value="LRR_BAC"/>
    <property type="match status" value="3"/>
</dbReference>
<dbReference type="PANTHER" id="PTHR45712:SF22">
    <property type="entry name" value="INSULIN-LIKE GROWTH FACTOR-BINDING PROTEIN COMPLEX ACID LABILE SUBUNIT"/>
    <property type="match status" value="1"/>
</dbReference>
<reference evidence="5" key="1">
    <citation type="submission" date="2020-05" db="EMBL/GenBank/DDBJ databases">
        <title>Phylogenomic resolution of chytrid fungi.</title>
        <authorList>
            <person name="Stajich J.E."/>
            <person name="Amses K."/>
            <person name="Simmons R."/>
            <person name="Seto K."/>
            <person name="Myers J."/>
            <person name="Bonds A."/>
            <person name="Quandt C.A."/>
            <person name="Barry K."/>
            <person name="Liu P."/>
            <person name="Grigoriev I."/>
            <person name="Longcore J.E."/>
            <person name="James T.Y."/>
        </authorList>
    </citation>
    <scope>NUCLEOTIDE SEQUENCE</scope>
    <source>
        <strain evidence="5">JEL0513</strain>
    </source>
</reference>
<dbReference type="Gene3D" id="3.10.20.90">
    <property type="entry name" value="Phosphatidylinositol 3-kinase Catalytic Subunit, Chain A, domain 1"/>
    <property type="match status" value="1"/>
</dbReference>
<dbReference type="SUPFAM" id="SSF74924">
    <property type="entry name" value="Cap-Gly domain"/>
    <property type="match status" value="1"/>
</dbReference>
<evidence type="ECO:0000259" key="4">
    <source>
        <dbReference type="SMART" id="SM01052"/>
    </source>
</evidence>
<accession>A0AAD5T529</accession>
<dbReference type="InterPro" id="IPR001611">
    <property type="entry name" value="Leu-rich_rpt"/>
</dbReference>
<dbReference type="InterPro" id="IPR036859">
    <property type="entry name" value="CAP-Gly_dom_sf"/>
</dbReference>
<dbReference type="SMART" id="SM01052">
    <property type="entry name" value="CAP_GLY"/>
    <property type="match status" value="1"/>
</dbReference>
<keyword evidence="3" id="KW-0143">Chaperone</keyword>